<accession>A0A9Q9C9M9</accession>
<evidence type="ECO:0000256" key="1">
    <source>
        <dbReference type="SAM" id="MobiDB-lite"/>
    </source>
</evidence>
<evidence type="ECO:0000313" key="4">
    <source>
        <dbReference type="Proteomes" id="UP001059546"/>
    </source>
</evidence>
<gene>
    <name evidence="2" type="ORF">GPU96_04g07550</name>
    <name evidence="3" type="ORF">PFJ87_04g01530</name>
</gene>
<dbReference type="OrthoDB" id="2193088at2759"/>
<reference evidence="2" key="1">
    <citation type="submission" date="2021-05" db="EMBL/GenBank/DDBJ databases">
        <title>Encephalitozoon hellem ATCC 50604 Complete Genome.</title>
        <authorList>
            <person name="Mascarenhas dos Santos A.C."/>
            <person name="Julian A.T."/>
            <person name="Pombert J.-F."/>
        </authorList>
    </citation>
    <scope>NUCLEOTIDE SEQUENCE</scope>
    <source>
        <strain evidence="2">ATCC 50604</strain>
    </source>
</reference>
<keyword evidence="5" id="KW-1185">Reference proteome</keyword>
<dbReference type="AlphaFoldDB" id="A0A9Q9C9M9"/>
<proteinExistence type="predicted"/>
<name>A0A9Q9C9M9_ENCHE</name>
<evidence type="ECO:0000313" key="5">
    <source>
        <dbReference type="Proteomes" id="UP001217963"/>
    </source>
</evidence>
<dbReference type="EMBL" id="CP119065">
    <property type="protein sequence ID" value="WEL38479.1"/>
    <property type="molecule type" value="Genomic_DNA"/>
</dbReference>
<sequence length="241" mass="27070">MDNSKRYKNGAAVEDSGDALEGGTSESSSISETFSDDEISYEVASLSPSNFSDVSTITEQSRIFPSSEEFLSLSACSKVLISGDIIFSFCGFFQLSKVLEIAEKKLKKALNTLVSSLENKEAKKDETYVFYTERAANIPLEMVLDLYKSLSFADFKYIIFISRVKVCGKMEAKDLMEDFKEYDPSDLSHMPVRGEEVLLLSSYISKKQIVVNGNTFRLFLVDNQMFESFINLFSKELSEST</sequence>
<dbReference type="Proteomes" id="UP001059546">
    <property type="component" value="Chromosome IV"/>
</dbReference>
<evidence type="ECO:0000313" key="3">
    <source>
        <dbReference type="EMBL" id="WEL38479.1"/>
    </source>
</evidence>
<evidence type="ECO:0000313" key="2">
    <source>
        <dbReference type="EMBL" id="UTX43022.1"/>
    </source>
</evidence>
<feature type="compositionally biased region" description="Low complexity" evidence="1">
    <location>
        <begin position="21"/>
        <end position="33"/>
    </location>
</feature>
<feature type="region of interest" description="Disordered" evidence="1">
    <location>
        <begin position="1"/>
        <end position="34"/>
    </location>
</feature>
<dbReference type="EMBL" id="CP075150">
    <property type="protein sequence ID" value="UTX43022.1"/>
    <property type="molecule type" value="Genomic_DNA"/>
</dbReference>
<protein>
    <submittedName>
        <fullName evidence="3">Ribosome biogenesis GTP-binding protein YsxC</fullName>
    </submittedName>
</protein>
<reference evidence="3 5" key="2">
    <citation type="submission" date="2023-02" db="EMBL/GenBank/DDBJ databases">
        <title>Encephalitozoon hellem ATCC 50451 complete genome.</title>
        <authorList>
            <person name="Mascarenhas dos Santos A.C."/>
            <person name="Julian A.T."/>
            <person name="Pombert J.-F."/>
        </authorList>
    </citation>
    <scope>NUCLEOTIDE SEQUENCE [LARGE SCALE GENOMIC DNA]</scope>
    <source>
        <strain evidence="3 5">ATCC 50451</strain>
    </source>
</reference>
<organism evidence="2 4">
    <name type="scientific">Encephalitozoon hellem</name>
    <name type="common">Microsporidian parasite</name>
    <dbReference type="NCBI Taxonomy" id="27973"/>
    <lineage>
        <taxon>Eukaryota</taxon>
        <taxon>Fungi</taxon>
        <taxon>Fungi incertae sedis</taxon>
        <taxon>Microsporidia</taxon>
        <taxon>Unikaryonidae</taxon>
        <taxon>Encephalitozoon</taxon>
    </lineage>
</organism>
<dbReference type="Proteomes" id="UP001217963">
    <property type="component" value="Chromosome IV"/>
</dbReference>